<name>A0ABS7DKB3_9FIRM</name>
<dbReference type="Proteomes" id="UP000719942">
    <property type="component" value="Unassembled WGS sequence"/>
</dbReference>
<keyword evidence="2" id="KW-1185">Reference proteome</keyword>
<comment type="caution">
    <text evidence="1">The sequence shown here is derived from an EMBL/GenBank/DDBJ whole genome shotgun (WGS) entry which is preliminary data.</text>
</comment>
<organism evidence="1 2">
    <name type="scientific">Caproiciproducens faecalis</name>
    <dbReference type="NCBI Taxonomy" id="2820301"/>
    <lineage>
        <taxon>Bacteria</taxon>
        <taxon>Bacillati</taxon>
        <taxon>Bacillota</taxon>
        <taxon>Clostridia</taxon>
        <taxon>Eubacteriales</taxon>
        <taxon>Acutalibacteraceae</taxon>
        <taxon>Caproiciproducens</taxon>
    </lineage>
</organism>
<proteinExistence type="predicted"/>
<gene>
    <name evidence="1" type="ORF">J5W02_02745</name>
</gene>
<dbReference type="EMBL" id="JAGFNZ010000001">
    <property type="protein sequence ID" value="MBW7571722.1"/>
    <property type="molecule type" value="Genomic_DNA"/>
</dbReference>
<sequence length="165" mass="18911">MIKVQNGQRQRTTANSQSIIYLSSIKSETLRGHVYSEYYKKILPFRNECELLRGMDDLFDSISFPQASFEGRKFEVKKPKPIIEKVDDAVDEIMNKILNEKPITFVVNVQYRKNATWQGTITWVEQNQTVRFRSALEMLKLMEQASLDGAAPVVNWSGKNSGGSE</sequence>
<evidence type="ECO:0000313" key="1">
    <source>
        <dbReference type="EMBL" id="MBW7571722.1"/>
    </source>
</evidence>
<protein>
    <recommendedName>
        <fullName evidence="3">YolD-like protein</fullName>
    </recommendedName>
</protein>
<evidence type="ECO:0008006" key="3">
    <source>
        <dbReference type="Google" id="ProtNLM"/>
    </source>
</evidence>
<accession>A0ABS7DKB3</accession>
<evidence type="ECO:0000313" key="2">
    <source>
        <dbReference type="Proteomes" id="UP000719942"/>
    </source>
</evidence>
<reference evidence="1 2" key="1">
    <citation type="submission" date="2021-03" db="EMBL/GenBank/DDBJ databases">
        <title>Caproiciproducens sp. nov. isolated from feces of cow.</title>
        <authorList>
            <person name="Choi J.-Y."/>
        </authorList>
    </citation>
    <scope>NUCLEOTIDE SEQUENCE [LARGE SCALE GENOMIC DNA]</scope>
    <source>
        <strain evidence="1 2">AGMB10547</strain>
    </source>
</reference>
<dbReference type="RefSeq" id="WP_219964109.1">
    <property type="nucleotide sequence ID" value="NZ_JAGFNZ010000001.1"/>
</dbReference>